<keyword evidence="2" id="KW-0732">Signal</keyword>
<feature type="region of interest" description="Disordered" evidence="1">
    <location>
        <begin position="206"/>
        <end position="246"/>
    </location>
</feature>
<dbReference type="Proteomes" id="UP000184694">
    <property type="component" value="Unassembled WGS sequence"/>
</dbReference>
<evidence type="ECO:0000313" key="3">
    <source>
        <dbReference type="EMBL" id="SIO35328.1"/>
    </source>
</evidence>
<evidence type="ECO:0000313" key="4">
    <source>
        <dbReference type="Proteomes" id="UP000184694"/>
    </source>
</evidence>
<accession>A0A1N6ITM0</accession>
<dbReference type="AlphaFoldDB" id="A0A1N6ITM0"/>
<name>A0A1N6ITM0_9BACT</name>
<evidence type="ECO:0000256" key="2">
    <source>
        <dbReference type="SAM" id="SignalP"/>
    </source>
</evidence>
<dbReference type="EMBL" id="FSRG01000007">
    <property type="protein sequence ID" value="SIO35328.1"/>
    <property type="molecule type" value="Genomic_DNA"/>
</dbReference>
<gene>
    <name evidence="3" type="ORF">SAMN02745161_2919</name>
</gene>
<feature type="compositionally biased region" description="Polar residues" evidence="1">
    <location>
        <begin position="220"/>
        <end position="230"/>
    </location>
</feature>
<evidence type="ECO:0000256" key="1">
    <source>
        <dbReference type="SAM" id="MobiDB-lite"/>
    </source>
</evidence>
<keyword evidence="4" id="KW-1185">Reference proteome</keyword>
<feature type="signal peptide" evidence="2">
    <location>
        <begin position="1"/>
        <end position="24"/>
    </location>
</feature>
<sequence length="246" mass="28626">MKMVKICLLIFCATVLFAPQAAQSEEMQQTANAAPKTYTSPSGITKHYTPEVQMMERQRKMMKQGSPYGQHMQKLPNRCPMCTKIRAANLTPEQRASLMKTLTEFSIQNKPLYDELLTLKHQHMMLQRSAMKSPAQEATIEMKRERARKALMNSLKKQQKVLKANFDLDITGREMLLHRLHEMETEQPTMVNGQPVYPISPQMQHRMQHTNVPKGYRPPQQRNPNYNQDYLRNAPMREGYKGQTYE</sequence>
<organism evidence="3 4">
    <name type="scientific">Halodesulfovibrio marinisediminis DSM 17456</name>
    <dbReference type="NCBI Taxonomy" id="1121457"/>
    <lineage>
        <taxon>Bacteria</taxon>
        <taxon>Pseudomonadati</taxon>
        <taxon>Thermodesulfobacteriota</taxon>
        <taxon>Desulfovibrionia</taxon>
        <taxon>Desulfovibrionales</taxon>
        <taxon>Desulfovibrionaceae</taxon>
        <taxon>Halodesulfovibrio</taxon>
    </lineage>
</organism>
<feature type="chain" id="PRO_5013111226" description="LTXXQ motif family protein" evidence="2">
    <location>
        <begin position="25"/>
        <end position="246"/>
    </location>
</feature>
<dbReference type="OrthoDB" id="5465014at2"/>
<protein>
    <recommendedName>
        <fullName evidence="5">LTXXQ motif family protein</fullName>
    </recommendedName>
</protein>
<proteinExistence type="predicted"/>
<reference evidence="4" key="1">
    <citation type="submission" date="2016-11" db="EMBL/GenBank/DDBJ databases">
        <authorList>
            <person name="Varghese N."/>
            <person name="Submissions S."/>
        </authorList>
    </citation>
    <scope>NUCLEOTIDE SEQUENCE [LARGE SCALE GENOMIC DNA]</scope>
    <source>
        <strain evidence="4">DSM 17456</strain>
    </source>
</reference>
<evidence type="ECO:0008006" key="5">
    <source>
        <dbReference type="Google" id="ProtNLM"/>
    </source>
</evidence>
<dbReference type="RefSeq" id="WP_074217673.1">
    <property type="nucleotide sequence ID" value="NZ_FSRG01000007.1"/>
</dbReference>